<keyword evidence="3" id="KW-0238">DNA-binding</keyword>
<organism evidence="8 9">
    <name type="scientific">Actinidia chinensis var. chinensis</name>
    <name type="common">Chinese soft-hair kiwi</name>
    <dbReference type="NCBI Taxonomy" id="1590841"/>
    <lineage>
        <taxon>Eukaryota</taxon>
        <taxon>Viridiplantae</taxon>
        <taxon>Streptophyta</taxon>
        <taxon>Embryophyta</taxon>
        <taxon>Tracheophyta</taxon>
        <taxon>Spermatophyta</taxon>
        <taxon>Magnoliopsida</taxon>
        <taxon>eudicotyledons</taxon>
        <taxon>Gunneridae</taxon>
        <taxon>Pentapetalae</taxon>
        <taxon>asterids</taxon>
        <taxon>Ericales</taxon>
        <taxon>Actinidiaceae</taxon>
        <taxon>Actinidia</taxon>
    </lineage>
</organism>
<evidence type="ECO:0000256" key="3">
    <source>
        <dbReference type="ARBA" id="ARBA00023125"/>
    </source>
</evidence>
<reference evidence="9" key="2">
    <citation type="journal article" date="2018" name="BMC Genomics">
        <title>A manually annotated Actinidia chinensis var. chinensis (kiwifruit) genome highlights the challenges associated with draft genomes and gene prediction in plants.</title>
        <authorList>
            <person name="Pilkington S.M."/>
            <person name="Crowhurst R."/>
            <person name="Hilario E."/>
            <person name="Nardozza S."/>
            <person name="Fraser L."/>
            <person name="Peng Y."/>
            <person name="Gunaseelan K."/>
            <person name="Simpson R."/>
            <person name="Tahir J."/>
            <person name="Deroles S.C."/>
            <person name="Templeton K."/>
            <person name="Luo Z."/>
            <person name="Davy M."/>
            <person name="Cheng C."/>
            <person name="McNeilage M."/>
            <person name="Scaglione D."/>
            <person name="Liu Y."/>
            <person name="Zhang Q."/>
            <person name="Datson P."/>
            <person name="De Silva N."/>
            <person name="Gardiner S.E."/>
            <person name="Bassett H."/>
            <person name="Chagne D."/>
            <person name="McCallum J."/>
            <person name="Dzierzon H."/>
            <person name="Deng C."/>
            <person name="Wang Y.Y."/>
            <person name="Barron L."/>
            <person name="Manako K."/>
            <person name="Bowen J."/>
            <person name="Foster T.M."/>
            <person name="Erridge Z.A."/>
            <person name="Tiffin H."/>
            <person name="Waite C.N."/>
            <person name="Davies K.M."/>
            <person name="Grierson E.P."/>
            <person name="Laing W.A."/>
            <person name="Kirk R."/>
            <person name="Chen X."/>
            <person name="Wood M."/>
            <person name="Montefiori M."/>
            <person name="Brummell D.A."/>
            <person name="Schwinn K.E."/>
            <person name="Catanach A."/>
            <person name="Fullerton C."/>
            <person name="Li D."/>
            <person name="Meiyalaghan S."/>
            <person name="Nieuwenhuizen N."/>
            <person name="Read N."/>
            <person name="Prakash R."/>
            <person name="Hunter D."/>
            <person name="Zhang H."/>
            <person name="McKenzie M."/>
            <person name="Knabel M."/>
            <person name="Harris A."/>
            <person name="Allan A.C."/>
            <person name="Gleave A."/>
            <person name="Chen A."/>
            <person name="Janssen B.J."/>
            <person name="Plunkett B."/>
            <person name="Ampomah-Dwamena C."/>
            <person name="Voogd C."/>
            <person name="Leif D."/>
            <person name="Lafferty D."/>
            <person name="Souleyre E.J.F."/>
            <person name="Varkonyi-Gasic E."/>
            <person name="Gambi F."/>
            <person name="Hanley J."/>
            <person name="Yao J.L."/>
            <person name="Cheung J."/>
            <person name="David K.M."/>
            <person name="Warren B."/>
            <person name="Marsh K."/>
            <person name="Snowden K.C."/>
            <person name="Lin-Wang K."/>
            <person name="Brian L."/>
            <person name="Martinez-Sanchez M."/>
            <person name="Wang M."/>
            <person name="Ileperuma N."/>
            <person name="Macnee N."/>
            <person name="Campin R."/>
            <person name="McAtee P."/>
            <person name="Drummond R.S.M."/>
            <person name="Espley R.V."/>
            <person name="Ireland H.S."/>
            <person name="Wu R."/>
            <person name="Atkinson R.G."/>
            <person name="Karunairetnam S."/>
            <person name="Bulley S."/>
            <person name="Chunkath S."/>
            <person name="Hanley Z."/>
            <person name="Storey R."/>
            <person name="Thrimawithana A.H."/>
            <person name="Thomson S."/>
            <person name="David C."/>
            <person name="Testolin R."/>
            <person name="Huang H."/>
            <person name="Hellens R.P."/>
            <person name="Schaffer R.J."/>
        </authorList>
    </citation>
    <scope>NUCLEOTIDE SEQUENCE [LARGE SCALE GENOMIC DNA]</scope>
    <source>
        <strain evidence="9">cv. Red5</strain>
    </source>
</reference>
<feature type="region of interest" description="Disordered" evidence="6">
    <location>
        <begin position="79"/>
        <end position="144"/>
    </location>
</feature>
<dbReference type="InterPro" id="IPR044810">
    <property type="entry name" value="WRKY_plant"/>
</dbReference>
<dbReference type="Gene3D" id="2.20.25.80">
    <property type="entry name" value="WRKY domain"/>
    <property type="match status" value="1"/>
</dbReference>
<dbReference type="AlphaFoldDB" id="A0A2R6PVT0"/>
<dbReference type="Gramene" id="PSR97881">
    <property type="protein sequence ID" value="PSR97881"/>
    <property type="gene ID" value="CEY00_Acc24531"/>
</dbReference>
<evidence type="ECO:0000313" key="9">
    <source>
        <dbReference type="Proteomes" id="UP000241394"/>
    </source>
</evidence>
<proteinExistence type="predicted"/>
<comment type="caution">
    <text evidence="8">The sequence shown here is derived from an EMBL/GenBank/DDBJ whole genome shotgun (WGS) entry which is preliminary data.</text>
</comment>
<feature type="domain" description="WRKY" evidence="7">
    <location>
        <begin position="151"/>
        <end position="216"/>
    </location>
</feature>
<keyword evidence="5" id="KW-0539">Nucleus</keyword>
<dbReference type="InterPro" id="IPR036576">
    <property type="entry name" value="WRKY_dom_sf"/>
</dbReference>
<sequence>MEKIEETKAENSMVNSTFSDQNWTGLGLQGILDMPCEGGTINQKASLGFNMDMFGIQDYCDPSLFDLLRTPVMPPHPVVSESPEIINTPATPNSLSVSSSSTEANDEQQTKTTAEEQEQEQEQEKAKKLLKPKKKNPKRATEPRFAFMTRSEVDHLDDGYRWRKYGQKAVKNSPFPRSYYRCTTPSCGVKKRVERSSDDRSIVVTTYEGTHTHPCPVTPRGNIAIMPESLGFSGNISTSSFVHPQPPYQQFQQQHHQQPYFHNPTPSLRFSTTNSSFPTFQERQFRPSSSSLLRDNGLLQDMIVPSQERKEPKEE</sequence>
<dbReference type="GO" id="GO:0003700">
    <property type="term" value="F:DNA-binding transcription factor activity"/>
    <property type="evidence" value="ECO:0007669"/>
    <property type="project" value="InterPro"/>
</dbReference>
<evidence type="ECO:0000256" key="4">
    <source>
        <dbReference type="ARBA" id="ARBA00023163"/>
    </source>
</evidence>
<evidence type="ECO:0000256" key="2">
    <source>
        <dbReference type="ARBA" id="ARBA00023015"/>
    </source>
</evidence>
<dbReference type="Proteomes" id="UP000241394">
    <property type="component" value="Chromosome LG22"/>
</dbReference>
<dbReference type="SMART" id="SM00774">
    <property type="entry name" value="WRKY"/>
    <property type="match status" value="1"/>
</dbReference>
<evidence type="ECO:0000256" key="5">
    <source>
        <dbReference type="ARBA" id="ARBA00023242"/>
    </source>
</evidence>
<dbReference type="SUPFAM" id="SSF118290">
    <property type="entry name" value="WRKY DNA-binding domain"/>
    <property type="match status" value="1"/>
</dbReference>
<dbReference type="OMA" id="HTHPCRI"/>
<protein>
    <submittedName>
        <fullName evidence="8">WRKY transcription factor</fullName>
    </submittedName>
</protein>
<keyword evidence="9" id="KW-1185">Reference proteome</keyword>
<name>A0A2R6PVT0_ACTCC</name>
<dbReference type="OrthoDB" id="693960at2759"/>
<comment type="subcellular location">
    <subcellularLocation>
        <location evidence="1">Nucleus</location>
    </subcellularLocation>
</comment>
<gene>
    <name evidence="8" type="ORF">CEY00_Acc24531</name>
</gene>
<evidence type="ECO:0000256" key="1">
    <source>
        <dbReference type="ARBA" id="ARBA00004123"/>
    </source>
</evidence>
<keyword evidence="4" id="KW-0804">Transcription</keyword>
<dbReference type="PANTHER" id="PTHR31221">
    <property type="entry name" value="WRKY TRANSCRIPTION FACTOR PROTEIN 1-RELATED"/>
    <property type="match status" value="1"/>
</dbReference>
<feature type="compositionally biased region" description="Basic residues" evidence="6">
    <location>
        <begin position="128"/>
        <end position="138"/>
    </location>
</feature>
<accession>A0A2R6PVT0</accession>
<dbReference type="PROSITE" id="PS50811">
    <property type="entry name" value="WRKY"/>
    <property type="match status" value="1"/>
</dbReference>
<dbReference type="GO" id="GO:0005634">
    <property type="term" value="C:nucleus"/>
    <property type="evidence" value="ECO:0007669"/>
    <property type="project" value="UniProtKB-SubCell"/>
</dbReference>
<dbReference type="PANTHER" id="PTHR31221:SF350">
    <property type="entry name" value="WRKY TRANSCRIPTION FACTOR 48-RELATED"/>
    <property type="match status" value="1"/>
</dbReference>
<dbReference type="EMBL" id="NKQK01000022">
    <property type="protein sequence ID" value="PSR97881.1"/>
    <property type="molecule type" value="Genomic_DNA"/>
</dbReference>
<dbReference type="GO" id="GO:0043565">
    <property type="term" value="F:sequence-specific DNA binding"/>
    <property type="evidence" value="ECO:0007669"/>
    <property type="project" value="InterPro"/>
</dbReference>
<dbReference type="InterPro" id="IPR003657">
    <property type="entry name" value="WRKY_dom"/>
</dbReference>
<evidence type="ECO:0000256" key="6">
    <source>
        <dbReference type="SAM" id="MobiDB-lite"/>
    </source>
</evidence>
<dbReference type="FunFam" id="2.20.25.80:FF:000003">
    <property type="entry name" value="WRKY transcription factor 57"/>
    <property type="match status" value="1"/>
</dbReference>
<dbReference type="STRING" id="1590841.A0A2R6PVT0"/>
<evidence type="ECO:0000313" key="8">
    <source>
        <dbReference type="EMBL" id="PSR97881.1"/>
    </source>
</evidence>
<reference evidence="8 9" key="1">
    <citation type="submission" date="2017-07" db="EMBL/GenBank/DDBJ databases">
        <title>An improved, manually edited Actinidia chinensis var. chinensis (kiwifruit) genome highlights the challenges associated with draft genomes and gene prediction in plants.</title>
        <authorList>
            <person name="Pilkington S."/>
            <person name="Crowhurst R."/>
            <person name="Hilario E."/>
            <person name="Nardozza S."/>
            <person name="Fraser L."/>
            <person name="Peng Y."/>
            <person name="Gunaseelan K."/>
            <person name="Simpson R."/>
            <person name="Tahir J."/>
            <person name="Deroles S."/>
            <person name="Templeton K."/>
            <person name="Luo Z."/>
            <person name="Davy M."/>
            <person name="Cheng C."/>
            <person name="Mcneilage M."/>
            <person name="Scaglione D."/>
            <person name="Liu Y."/>
            <person name="Zhang Q."/>
            <person name="Datson P."/>
            <person name="De Silva N."/>
            <person name="Gardiner S."/>
            <person name="Bassett H."/>
            <person name="Chagne D."/>
            <person name="Mccallum J."/>
            <person name="Dzierzon H."/>
            <person name="Deng C."/>
            <person name="Wang Y.-Y."/>
            <person name="Barron N."/>
            <person name="Manako K."/>
            <person name="Bowen J."/>
            <person name="Foster T."/>
            <person name="Erridge Z."/>
            <person name="Tiffin H."/>
            <person name="Waite C."/>
            <person name="Davies K."/>
            <person name="Grierson E."/>
            <person name="Laing W."/>
            <person name="Kirk R."/>
            <person name="Chen X."/>
            <person name="Wood M."/>
            <person name="Montefiori M."/>
            <person name="Brummell D."/>
            <person name="Schwinn K."/>
            <person name="Catanach A."/>
            <person name="Fullerton C."/>
            <person name="Li D."/>
            <person name="Meiyalaghan S."/>
            <person name="Nieuwenhuizen N."/>
            <person name="Read N."/>
            <person name="Prakash R."/>
            <person name="Hunter D."/>
            <person name="Zhang H."/>
            <person name="Mckenzie M."/>
            <person name="Knabel M."/>
            <person name="Harris A."/>
            <person name="Allan A."/>
            <person name="Chen A."/>
            <person name="Janssen B."/>
            <person name="Plunkett B."/>
            <person name="Dwamena C."/>
            <person name="Voogd C."/>
            <person name="Leif D."/>
            <person name="Lafferty D."/>
            <person name="Souleyre E."/>
            <person name="Varkonyi-Gasic E."/>
            <person name="Gambi F."/>
            <person name="Hanley J."/>
            <person name="Yao J.-L."/>
            <person name="Cheung J."/>
            <person name="David K."/>
            <person name="Warren B."/>
            <person name="Marsh K."/>
            <person name="Snowden K."/>
            <person name="Lin-Wang K."/>
            <person name="Brian L."/>
            <person name="Martinez-Sanchez M."/>
            <person name="Wang M."/>
            <person name="Ileperuma N."/>
            <person name="Macnee N."/>
            <person name="Campin R."/>
            <person name="Mcatee P."/>
            <person name="Drummond R."/>
            <person name="Espley R."/>
            <person name="Ireland H."/>
            <person name="Wu R."/>
            <person name="Atkinson R."/>
            <person name="Karunairetnam S."/>
            <person name="Bulley S."/>
            <person name="Chunkath S."/>
            <person name="Hanley Z."/>
            <person name="Storey R."/>
            <person name="Thrimawithana A."/>
            <person name="Thomson S."/>
            <person name="David C."/>
            <person name="Testolin R."/>
        </authorList>
    </citation>
    <scope>NUCLEOTIDE SEQUENCE [LARGE SCALE GENOMIC DNA]</scope>
    <source>
        <strain evidence="9">cv. Red5</strain>
        <tissue evidence="8">Young leaf</tissue>
    </source>
</reference>
<evidence type="ECO:0000259" key="7">
    <source>
        <dbReference type="PROSITE" id="PS50811"/>
    </source>
</evidence>
<dbReference type="FunCoup" id="A0A2R6PVT0">
    <property type="interactions" value="42"/>
</dbReference>
<keyword evidence="2" id="KW-0805">Transcription regulation</keyword>
<feature type="region of interest" description="Disordered" evidence="6">
    <location>
        <begin position="271"/>
        <end position="315"/>
    </location>
</feature>
<dbReference type="InParanoid" id="A0A2R6PVT0"/>
<dbReference type="Pfam" id="PF03106">
    <property type="entry name" value="WRKY"/>
    <property type="match status" value="1"/>
</dbReference>
<feature type="compositionally biased region" description="Polar residues" evidence="6">
    <location>
        <begin position="271"/>
        <end position="293"/>
    </location>
</feature>